<feature type="region of interest" description="Disordered" evidence="1">
    <location>
        <begin position="1"/>
        <end position="127"/>
    </location>
</feature>
<keyword evidence="3" id="KW-1185">Reference proteome</keyword>
<evidence type="ECO:0000313" key="2">
    <source>
        <dbReference type="EMBL" id="KAG0589975.1"/>
    </source>
</evidence>
<gene>
    <name evidence="2" type="ORF">KC19_1G060900</name>
</gene>
<name>A0A8T0J355_CERPU</name>
<comment type="caution">
    <text evidence="2">The sequence shown here is derived from an EMBL/GenBank/DDBJ whole genome shotgun (WGS) entry which is preliminary data.</text>
</comment>
<organism evidence="2 3">
    <name type="scientific">Ceratodon purpureus</name>
    <name type="common">Fire moss</name>
    <name type="synonym">Dicranum purpureum</name>
    <dbReference type="NCBI Taxonomy" id="3225"/>
    <lineage>
        <taxon>Eukaryota</taxon>
        <taxon>Viridiplantae</taxon>
        <taxon>Streptophyta</taxon>
        <taxon>Embryophyta</taxon>
        <taxon>Bryophyta</taxon>
        <taxon>Bryophytina</taxon>
        <taxon>Bryopsida</taxon>
        <taxon>Dicranidae</taxon>
        <taxon>Pseudoditrichales</taxon>
        <taxon>Ditrichaceae</taxon>
        <taxon>Ceratodon</taxon>
    </lineage>
</organism>
<evidence type="ECO:0000313" key="3">
    <source>
        <dbReference type="Proteomes" id="UP000822688"/>
    </source>
</evidence>
<feature type="compositionally biased region" description="Polar residues" evidence="1">
    <location>
        <begin position="17"/>
        <end position="28"/>
    </location>
</feature>
<evidence type="ECO:0000256" key="1">
    <source>
        <dbReference type="SAM" id="MobiDB-lite"/>
    </source>
</evidence>
<feature type="compositionally biased region" description="Pro residues" evidence="1">
    <location>
        <begin position="98"/>
        <end position="127"/>
    </location>
</feature>
<accession>A0A8T0J355</accession>
<dbReference type="AlphaFoldDB" id="A0A8T0J355"/>
<feature type="compositionally biased region" description="Pro residues" evidence="1">
    <location>
        <begin position="45"/>
        <end position="56"/>
    </location>
</feature>
<reference evidence="2" key="1">
    <citation type="submission" date="2020-06" db="EMBL/GenBank/DDBJ databases">
        <title>WGS assembly of Ceratodon purpureus strain R40.</title>
        <authorList>
            <person name="Carey S.B."/>
            <person name="Jenkins J."/>
            <person name="Shu S."/>
            <person name="Lovell J.T."/>
            <person name="Sreedasyam A."/>
            <person name="Maumus F."/>
            <person name="Tiley G.P."/>
            <person name="Fernandez-Pozo N."/>
            <person name="Barry K."/>
            <person name="Chen C."/>
            <person name="Wang M."/>
            <person name="Lipzen A."/>
            <person name="Daum C."/>
            <person name="Saski C.A."/>
            <person name="Payton A.C."/>
            <person name="Mcbreen J.C."/>
            <person name="Conrad R.E."/>
            <person name="Kollar L.M."/>
            <person name="Olsson S."/>
            <person name="Huttunen S."/>
            <person name="Landis J.B."/>
            <person name="Wickett N.J."/>
            <person name="Johnson M.G."/>
            <person name="Rensing S.A."/>
            <person name="Grimwood J."/>
            <person name="Schmutz J."/>
            <person name="Mcdaniel S.F."/>
        </authorList>
    </citation>
    <scope>NUCLEOTIDE SEQUENCE</scope>
    <source>
        <strain evidence="2">R40</strain>
    </source>
</reference>
<proteinExistence type="predicted"/>
<dbReference type="Proteomes" id="UP000822688">
    <property type="component" value="Chromosome 1"/>
</dbReference>
<dbReference type="EMBL" id="CM026421">
    <property type="protein sequence ID" value="KAG0589975.1"/>
    <property type="molecule type" value="Genomic_DNA"/>
</dbReference>
<protein>
    <submittedName>
        <fullName evidence="2">Uncharacterized protein</fullName>
    </submittedName>
</protein>
<sequence>MPVLHEPNLGTNCAIPRNQSTNHSTTQLGDAPPAKRNLHNCAPKYPLPPGKPPPLHAPRTTLKPPLTSPRQEIATSKPWRPQNARNTTSETSSNLSSPPRPDNPQPPPPGPVPRTPHPPPPLLPIPR</sequence>
<feature type="compositionally biased region" description="Low complexity" evidence="1">
    <location>
        <begin position="86"/>
        <end position="97"/>
    </location>
</feature>